<comment type="similarity">
    <text evidence="2">Belongs to the cation diffusion facilitator (CDF) transporter (TC 2.A.4) family. SLC30A subfamily.</text>
</comment>
<accession>A0AAV3YPN9</accession>
<feature type="transmembrane region" description="Helical" evidence="10">
    <location>
        <begin position="255"/>
        <end position="276"/>
    </location>
</feature>
<reference evidence="13 14" key="1">
    <citation type="journal article" date="2021" name="Elife">
        <title>Chloroplast acquisition without the gene transfer in kleptoplastic sea slugs, Plakobranchus ocellatus.</title>
        <authorList>
            <person name="Maeda T."/>
            <person name="Takahashi S."/>
            <person name="Yoshida T."/>
            <person name="Shimamura S."/>
            <person name="Takaki Y."/>
            <person name="Nagai Y."/>
            <person name="Toyoda A."/>
            <person name="Suzuki Y."/>
            <person name="Arimoto A."/>
            <person name="Ishii H."/>
            <person name="Satoh N."/>
            <person name="Nishiyama T."/>
            <person name="Hasebe M."/>
            <person name="Maruyama T."/>
            <person name="Minagawa J."/>
            <person name="Obokata J."/>
            <person name="Shigenobu S."/>
        </authorList>
    </citation>
    <scope>NUCLEOTIDE SEQUENCE [LARGE SCALE GENOMIC DNA]</scope>
</reference>
<dbReference type="InterPro" id="IPR002524">
    <property type="entry name" value="Cation_efflux"/>
</dbReference>
<dbReference type="PANTHER" id="PTHR11562:SF17">
    <property type="entry name" value="RE54080P-RELATED"/>
    <property type="match status" value="1"/>
</dbReference>
<dbReference type="NCBIfam" id="TIGR01297">
    <property type="entry name" value="CDF"/>
    <property type="match status" value="1"/>
</dbReference>
<feature type="region of interest" description="Disordered" evidence="9">
    <location>
        <begin position="361"/>
        <end position="400"/>
    </location>
</feature>
<dbReference type="InterPro" id="IPR027469">
    <property type="entry name" value="Cation_efflux_TMD_sf"/>
</dbReference>
<feature type="domain" description="Cation efflux protein cytoplasmic" evidence="12">
    <location>
        <begin position="290"/>
        <end position="331"/>
    </location>
</feature>
<evidence type="ECO:0000256" key="6">
    <source>
        <dbReference type="ARBA" id="ARBA00022989"/>
    </source>
</evidence>
<keyword evidence="5" id="KW-0864">Zinc transport</keyword>
<feature type="transmembrane region" description="Helical" evidence="10">
    <location>
        <begin position="96"/>
        <end position="119"/>
    </location>
</feature>
<feature type="compositionally biased region" description="Polar residues" evidence="9">
    <location>
        <begin position="369"/>
        <end position="394"/>
    </location>
</feature>
<comment type="subcellular location">
    <subcellularLocation>
        <location evidence="1">Membrane</location>
        <topology evidence="1">Multi-pass membrane protein</topology>
    </subcellularLocation>
</comment>
<dbReference type="InterPro" id="IPR050681">
    <property type="entry name" value="CDF/SLC30A"/>
</dbReference>
<dbReference type="Proteomes" id="UP000735302">
    <property type="component" value="Unassembled WGS sequence"/>
</dbReference>
<dbReference type="GO" id="GO:0010043">
    <property type="term" value="P:response to zinc ion"/>
    <property type="evidence" value="ECO:0007669"/>
    <property type="project" value="TreeGrafter"/>
</dbReference>
<feature type="region of interest" description="Disordered" evidence="9">
    <location>
        <begin position="180"/>
        <end position="215"/>
    </location>
</feature>
<evidence type="ECO:0000259" key="12">
    <source>
        <dbReference type="Pfam" id="PF16916"/>
    </source>
</evidence>
<evidence type="ECO:0000256" key="3">
    <source>
        <dbReference type="ARBA" id="ARBA00022448"/>
    </source>
</evidence>
<evidence type="ECO:0000313" key="14">
    <source>
        <dbReference type="Proteomes" id="UP000735302"/>
    </source>
</evidence>
<organism evidence="13 14">
    <name type="scientific">Plakobranchus ocellatus</name>
    <dbReference type="NCBI Taxonomy" id="259542"/>
    <lineage>
        <taxon>Eukaryota</taxon>
        <taxon>Metazoa</taxon>
        <taxon>Spiralia</taxon>
        <taxon>Lophotrochozoa</taxon>
        <taxon>Mollusca</taxon>
        <taxon>Gastropoda</taxon>
        <taxon>Heterobranchia</taxon>
        <taxon>Euthyneura</taxon>
        <taxon>Panpulmonata</taxon>
        <taxon>Sacoglossa</taxon>
        <taxon>Placobranchoidea</taxon>
        <taxon>Plakobranchidae</taxon>
        <taxon>Plakobranchus</taxon>
    </lineage>
</organism>
<sequence length="434" mass="47275">MKVLPSDSMQECIHAGPRQGLDTRARNRLLIATVLCSIFMVGEIVGGILSNSLAIISDGVHLITDFASFMIALSALHLAQRPSSNRLNFGWHRIEILGAFMSILLLWVLTGILCYSAVLRIESNDFEIEPKILLITAATGVFFNVVLATVLNEEIVKILDGDDEADEEKGAAKFQGSGENINRLTSSEGGGDSTSADGSGEASPLLGQNDPPRVRKRPGNINVKAAFIHVLGDLVQSIGILSSAYIIYFKPEWKIVDPLCTFFFSFMVILTTTTIMKDIVVVLMEAAPADVDVPLMKSDLMNVPGVVGLHNYRVWSITLDKIAVSVHLCVAILKDSSKQPKSTKRPVAAINLLYTPAHKTLTHAGAPRDNTNPKANGQSGETTSTINNQETADSSKVYLRRNRARTRRITRFNPPYSMNVATNIGKKFLALITT</sequence>
<dbReference type="GO" id="GO:0005886">
    <property type="term" value="C:plasma membrane"/>
    <property type="evidence" value="ECO:0007669"/>
    <property type="project" value="TreeGrafter"/>
</dbReference>
<feature type="transmembrane region" description="Helical" evidence="10">
    <location>
        <begin position="29"/>
        <end position="49"/>
    </location>
</feature>
<feature type="domain" description="Cation efflux protein transmembrane" evidence="11">
    <location>
        <begin position="29"/>
        <end position="284"/>
    </location>
</feature>
<keyword evidence="7" id="KW-0406">Ion transport</keyword>
<name>A0AAV3YPN9_9GAST</name>
<dbReference type="SUPFAM" id="SSF161111">
    <property type="entry name" value="Cation efflux protein transmembrane domain-like"/>
    <property type="match status" value="1"/>
</dbReference>
<dbReference type="Gene3D" id="1.20.1510.10">
    <property type="entry name" value="Cation efflux protein transmembrane domain"/>
    <property type="match status" value="1"/>
</dbReference>
<keyword evidence="4 10" id="KW-0812">Transmembrane</keyword>
<evidence type="ECO:0000313" key="13">
    <source>
        <dbReference type="EMBL" id="GFN85114.1"/>
    </source>
</evidence>
<dbReference type="AlphaFoldDB" id="A0AAV3YPN9"/>
<feature type="transmembrane region" description="Helical" evidence="10">
    <location>
        <begin position="55"/>
        <end position="76"/>
    </location>
</feature>
<feature type="transmembrane region" description="Helical" evidence="10">
    <location>
        <begin position="225"/>
        <end position="249"/>
    </location>
</feature>
<feature type="compositionally biased region" description="Low complexity" evidence="9">
    <location>
        <begin position="193"/>
        <end position="203"/>
    </location>
</feature>
<evidence type="ECO:0000256" key="8">
    <source>
        <dbReference type="ARBA" id="ARBA00023136"/>
    </source>
</evidence>
<evidence type="ECO:0000256" key="9">
    <source>
        <dbReference type="SAM" id="MobiDB-lite"/>
    </source>
</evidence>
<keyword evidence="14" id="KW-1185">Reference proteome</keyword>
<evidence type="ECO:0000259" key="11">
    <source>
        <dbReference type="Pfam" id="PF01545"/>
    </source>
</evidence>
<feature type="transmembrane region" description="Helical" evidence="10">
    <location>
        <begin position="131"/>
        <end position="151"/>
    </location>
</feature>
<evidence type="ECO:0000256" key="10">
    <source>
        <dbReference type="SAM" id="Phobius"/>
    </source>
</evidence>
<keyword evidence="8 10" id="KW-0472">Membrane</keyword>
<dbReference type="Pfam" id="PF16916">
    <property type="entry name" value="ZT_dimer"/>
    <property type="match status" value="1"/>
</dbReference>
<dbReference type="InterPro" id="IPR027470">
    <property type="entry name" value="Cation_efflux_CTD"/>
</dbReference>
<dbReference type="PANTHER" id="PTHR11562">
    <property type="entry name" value="CATION EFFLUX PROTEIN/ ZINC TRANSPORTER"/>
    <property type="match status" value="1"/>
</dbReference>
<evidence type="ECO:0000256" key="1">
    <source>
        <dbReference type="ARBA" id="ARBA00004141"/>
    </source>
</evidence>
<evidence type="ECO:0000256" key="4">
    <source>
        <dbReference type="ARBA" id="ARBA00022692"/>
    </source>
</evidence>
<gene>
    <name evidence="13" type="ORF">PoB_001162000</name>
</gene>
<proteinExistence type="inferred from homology"/>
<protein>
    <submittedName>
        <fullName evidence="13">Zinc transporter</fullName>
    </submittedName>
</protein>
<dbReference type="GO" id="GO:0005385">
    <property type="term" value="F:zinc ion transmembrane transporter activity"/>
    <property type="evidence" value="ECO:0007669"/>
    <property type="project" value="TreeGrafter"/>
</dbReference>
<evidence type="ECO:0000256" key="2">
    <source>
        <dbReference type="ARBA" id="ARBA00008873"/>
    </source>
</evidence>
<keyword evidence="6 10" id="KW-1133">Transmembrane helix</keyword>
<evidence type="ECO:0000256" key="7">
    <source>
        <dbReference type="ARBA" id="ARBA00023065"/>
    </source>
</evidence>
<comment type="caution">
    <text evidence="13">The sequence shown here is derived from an EMBL/GenBank/DDBJ whole genome shotgun (WGS) entry which is preliminary data.</text>
</comment>
<dbReference type="Pfam" id="PF01545">
    <property type="entry name" value="Cation_efflux"/>
    <property type="match status" value="1"/>
</dbReference>
<dbReference type="InterPro" id="IPR058533">
    <property type="entry name" value="Cation_efflux_TM"/>
</dbReference>
<keyword evidence="5" id="KW-0862">Zinc</keyword>
<keyword evidence="3" id="KW-0813">Transport</keyword>
<evidence type="ECO:0000256" key="5">
    <source>
        <dbReference type="ARBA" id="ARBA00022906"/>
    </source>
</evidence>
<dbReference type="EMBL" id="BLXT01001370">
    <property type="protein sequence ID" value="GFN85114.1"/>
    <property type="molecule type" value="Genomic_DNA"/>
</dbReference>